<proteinExistence type="predicted"/>
<feature type="transmembrane region" description="Helical" evidence="2">
    <location>
        <begin position="119"/>
        <end position="137"/>
    </location>
</feature>
<gene>
    <name evidence="3" type="ORF">SAMN05216252_106101</name>
</gene>
<dbReference type="RefSeq" id="WP_089224090.1">
    <property type="nucleotide sequence ID" value="NZ_FZOF01000006.1"/>
</dbReference>
<accession>A0A239EQD6</accession>
<feature type="transmembrane region" description="Helical" evidence="2">
    <location>
        <begin position="186"/>
        <end position="205"/>
    </location>
</feature>
<keyword evidence="2" id="KW-0812">Transmembrane</keyword>
<keyword evidence="2" id="KW-0472">Membrane</keyword>
<evidence type="ECO:0008006" key="5">
    <source>
        <dbReference type="Google" id="ProtNLM"/>
    </source>
</evidence>
<organism evidence="3 4">
    <name type="scientific">Actinacidiphila glaucinigra</name>
    <dbReference type="NCBI Taxonomy" id="235986"/>
    <lineage>
        <taxon>Bacteria</taxon>
        <taxon>Bacillati</taxon>
        <taxon>Actinomycetota</taxon>
        <taxon>Actinomycetes</taxon>
        <taxon>Kitasatosporales</taxon>
        <taxon>Streptomycetaceae</taxon>
        <taxon>Actinacidiphila</taxon>
    </lineage>
</organism>
<reference evidence="3 4" key="1">
    <citation type="submission" date="2017-06" db="EMBL/GenBank/DDBJ databases">
        <authorList>
            <person name="Kim H.J."/>
            <person name="Triplett B.A."/>
        </authorList>
    </citation>
    <scope>NUCLEOTIDE SEQUENCE [LARGE SCALE GENOMIC DNA]</scope>
    <source>
        <strain evidence="3 4">CGMCC 4.1858</strain>
    </source>
</reference>
<evidence type="ECO:0000313" key="3">
    <source>
        <dbReference type="EMBL" id="SNS46857.1"/>
    </source>
</evidence>
<protein>
    <recommendedName>
        <fullName evidence="5">Integral membrane protein</fullName>
    </recommendedName>
</protein>
<feature type="transmembrane region" description="Helical" evidence="2">
    <location>
        <begin position="226"/>
        <end position="250"/>
    </location>
</feature>
<feature type="transmembrane region" description="Helical" evidence="2">
    <location>
        <begin position="144"/>
        <end position="166"/>
    </location>
</feature>
<dbReference type="OrthoDB" id="4339140at2"/>
<feature type="transmembrane region" description="Helical" evidence="2">
    <location>
        <begin position="256"/>
        <end position="276"/>
    </location>
</feature>
<keyword evidence="2" id="KW-1133">Transmembrane helix</keyword>
<dbReference type="EMBL" id="FZOF01000006">
    <property type="protein sequence ID" value="SNS46857.1"/>
    <property type="molecule type" value="Genomic_DNA"/>
</dbReference>
<feature type="transmembrane region" description="Helical" evidence="2">
    <location>
        <begin position="310"/>
        <end position="331"/>
    </location>
</feature>
<name>A0A239EQD6_9ACTN</name>
<keyword evidence="4" id="KW-1185">Reference proteome</keyword>
<feature type="transmembrane region" description="Helical" evidence="2">
    <location>
        <begin position="283"/>
        <end position="304"/>
    </location>
</feature>
<evidence type="ECO:0000256" key="1">
    <source>
        <dbReference type="SAM" id="MobiDB-lite"/>
    </source>
</evidence>
<dbReference type="Proteomes" id="UP000198280">
    <property type="component" value="Unassembled WGS sequence"/>
</dbReference>
<sequence>MSHVQESGTGARRGAPRKRGPADPVRALMHRHQRLCAEAVDPLEIVAGLEAQGVTDRVAAGFRHRDVFTLAEELYARVPRAGAPSAAGRPADRPALLLTLAPGAVCAAASGALRVLPSVTVVAVAVPLLLLTLLAALRRGPLRAPYGTGPGGAVWSCWLVVFGLYGPRAVDGLAGGALPAADAAELTALALSLAPAAWCAHRFAVRSRGHLLRSRTLEEFGGAVRPLLAGTLALFLACALALLCAARAVAGAPLTPAALAGPAALALLLFTARLLAVHGHPDPAAIGTGLACATEAVALAAALLDRFPLPPGAVPALACGAAALALAAHALTTLSRASAYTAAAAPR</sequence>
<evidence type="ECO:0000256" key="2">
    <source>
        <dbReference type="SAM" id="Phobius"/>
    </source>
</evidence>
<feature type="region of interest" description="Disordered" evidence="1">
    <location>
        <begin position="1"/>
        <end position="23"/>
    </location>
</feature>
<dbReference type="AlphaFoldDB" id="A0A239EQD6"/>
<evidence type="ECO:0000313" key="4">
    <source>
        <dbReference type="Proteomes" id="UP000198280"/>
    </source>
</evidence>